<comment type="caution">
    <text evidence="2">The sequence shown here is derived from an EMBL/GenBank/DDBJ whole genome shotgun (WGS) entry which is preliminary data.</text>
</comment>
<evidence type="ECO:0000313" key="3">
    <source>
        <dbReference type="Proteomes" id="UP000238034"/>
    </source>
</evidence>
<name>A0A2T0UB64_9SPHI</name>
<dbReference type="InterPro" id="IPR023090">
    <property type="entry name" value="UPF0702_alpha/beta_dom_sf"/>
</dbReference>
<proteinExistence type="predicted"/>
<dbReference type="Proteomes" id="UP000238034">
    <property type="component" value="Unassembled WGS sequence"/>
</dbReference>
<reference evidence="2 3" key="1">
    <citation type="submission" date="2018-03" db="EMBL/GenBank/DDBJ databases">
        <title>Genomic Encyclopedia of Type Strains, Phase III (KMG-III): the genomes of soil and plant-associated and newly described type strains.</title>
        <authorList>
            <person name="Whitman W."/>
        </authorList>
    </citation>
    <scope>NUCLEOTIDE SEQUENCE [LARGE SCALE GENOMIC DNA]</scope>
    <source>
        <strain evidence="2 3">CGMCC 1.9313</strain>
    </source>
</reference>
<dbReference type="OrthoDB" id="9778331at2"/>
<gene>
    <name evidence="2" type="ORF">B0I27_101149</name>
</gene>
<keyword evidence="3" id="KW-1185">Reference proteome</keyword>
<feature type="domain" description="YetF C-terminal" evidence="1">
    <location>
        <begin position="1"/>
        <end position="33"/>
    </location>
</feature>
<evidence type="ECO:0000313" key="2">
    <source>
        <dbReference type="EMBL" id="PRY55181.1"/>
    </source>
</evidence>
<organism evidence="2 3">
    <name type="scientific">Arcticibacter pallidicorallinus</name>
    <dbReference type="NCBI Taxonomy" id="1259464"/>
    <lineage>
        <taxon>Bacteria</taxon>
        <taxon>Pseudomonadati</taxon>
        <taxon>Bacteroidota</taxon>
        <taxon>Sphingobacteriia</taxon>
        <taxon>Sphingobacteriales</taxon>
        <taxon>Sphingobacteriaceae</taxon>
        <taxon>Arcticibacter</taxon>
    </lineage>
</organism>
<dbReference type="InterPro" id="IPR007353">
    <property type="entry name" value="DUF421"/>
</dbReference>
<evidence type="ECO:0000259" key="1">
    <source>
        <dbReference type="Pfam" id="PF04239"/>
    </source>
</evidence>
<protein>
    <submittedName>
        <fullName evidence="2">Uncharacterized protein DUF421</fullName>
    </submittedName>
</protein>
<sequence length="35" mass="3912">MENLHKRGVEDLNEVKAAYMEADGHISVIIKKASD</sequence>
<dbReference type="AlphaFoldDB" id="A0A2T0UB64"/>
<dbReference type="Pfam" id="PF04239">
    <property type="entry name" value="DUF421"/>
    <property type="match status" value="1"/>
</dbReference>
<dbReference type="EMBL" id="PVTH01000001">
    <property type="protein sequence ID" value="PRY55181.1"/>
    <property type="molecule type" value="Genomic_DNA"/>
</dbReference>
<accession>A0A2T0UB64</accession>
<dbReference type="Gene3D" id="3.30.240.20">
    <property type="entry name" value="bsu07140 like domains"/>
    <property type="match status" value="1"/>
</dbReference>